<dbReference type="EMBL" id="UZAL01003737">
    <property type="protein sequence ID" value="VDO88194.1"/>
    <property type="molecule type" value="Genomic_DNA"/>
</dbReference>
<evidence type="ECO:0000313" key="1">
    <source>
        <dbReference type="EMBL" id="VDO88194.1"/>
    </source>
</evidence>
<protein>
    <submittedName>
        <fullName evidence="1">Uncharacterized protein</fullName>
    </submittedName>
</protein>
<evidence type="ECO:0000313" key="2">
    <source>
        <dbReference type="Proteomes" id="UP000269396"/>
    </source>
</evidence>
<reference evidence="1 2" key="1">
    <citation type="submission" date="2018-11" db="EMBL/GenBank/DDBJ databases">
        <authorList>
            <consortium name="Pathogen Informatics"/>
        </authorList>
    </citation>
    <scope>NUCLEOTIDE SEQUENCE [LARGE SCALE GENOMIC DNA]</scope>
    <source>
        <strain>Denwood</strain>
        <strain evidence="2">Zambia</strain>
    </source>
</reference>
<accession>A0A183NKF3</accession>
<organism evidence="1 2">
    <name type="scientific">Schistosoma mattheei</name>
    <dbReference type="NCBI Taxonomy" id="31246"/>
    <lineage>
        <taxon>Eukaryota</taxon>
        <taxon>Metazoa</taxon>
        <taxon>Spiralia</taxon>
        <taxon>Lophotrochozoa</taxon>
        <taxon>Platyhelminthes</taxon>
        <taxon>Trematoda</taxon>
        <taxon>Digenea</taxon>
        <taxon>Strigeidida</taxon>
        <taxon>Schistosomatoidea</taxon>
        <taxon>Schistosomatidae</taxon>
        <taxon>Schistosoma</taxon>
    </lineage>
</organism>
<dbReference type="AlphaFoldDB" id="A0A183NKF3"/>
<name>A0A183NKF3_9TREM</name>
<gene>
    <name evidence="1" type="ORF">SMTD_LOCUS2589</name>
</gene>
<dbReference type="Proteomes" id="UP000269396">
    <property type="component" value="Unassembled WGS sequence"/>
</dbReference>
<proteinExistence type="predicted"/>
<dbReference type="STRING" id="31246.A0A183NKF3"/>
<keyword evidence="2" id="KW-1185">Reference proteome</keyword>
<sequence>MCHGTLSTNKVENSIVGSLRESVWSSVNTLNHILLLRCIYKAPDSSDNVNDLVITAFIHACTSNFNTKVITRESNYPRIYWNTGSYQSCDDELLGL</sequence>